<dbReference type="PIRSF" id="PIRSF003128">
    <property type="entry name" value="RecN"/>
    <property type="match status" value="1"/>
</dbReference>
<name>A0A917MC43_9SPHI</name>
<dbReference type="GO" id="GO:0006281">
    <property type="term" value="P:DNA repair"/>
    <property type="evidence" value="ECO:0007669"/>
    <property type="project" value="UniProtKB-KW"/>
</dbReference>
<dbReference type="InterPro" id="IPR004604">
    <property type="entry name" value="DNA_recomb/repair_RecN"/>
</dbReference>
<evidence type="ECO:0000313" key="12">
    <source>
        <dbReference type="EMBL" id="GGG92054.1"/>
    </source>
</evidence>
<dbReference type="GO" id="GO:0009432">
    <property type="term" value="P:SOS response"/>
    <property type="evidence" value="ECO:0007669"/>
    <property type="project" value="TreeGrafter"/>
</dbReference>
<feature type="domain" description="RecF/RecN/SMC N-terminal" evidence="11">
    <location>
        <begin position="2"/>
        <end position="511"/>
    </location>
</feature>
<dbReference type="CDD" id="cd03241">
    <property type="entry name" value="ABC_RecN"/>
    <property type="match status" value="2"/>
</dbReference>
<reference evidence="12" key="1">
    <citation type="journal article" date="2014" name="Int. J. Syst. Evol. Microbiol.">
        <title>Complete genome sequence of Corynebacterium casei LMG S-19264T (=DSM 44701T), isolated from a smear-ripened cheese.</title>
        <authorList>
            <consortium name="US DOE Joint Genome Institute (JGI-PGF)"/>
            <person name="Walter F."/>
            <person name="Albersmeier A."/>
            <person name="Kalinowski J."/>
            <person name="Ruckert C."/>
        </authorList>
    </citation>
    <scope>NUCLEOTIDE SEQUENCE</scope>
    <source>
        <strain evidence="12">CGMCC 1.12195</strain>
    </source>
</reference>
<evidence type="ECO:0000256" key="9">
    <source>
        <dbReference type="PIRNR" id="PIRNR003128"/>
    </source>
</evidence>
<dbReference type="InterPro" id="IPR003395">
    <property type="entry name" value="RecF/RecN/SMC_N"/>
</dbReference>
<dbReference type="GO" id="GO:0006310">
    <property type="term" value="P:DNA recombination"/>
    <property type="evidence" value="ECO:0007669"/>
    <property type="project" value="InterPro"/>
</dbReference>
<keyword evidence="7 9" id="KW-0234">DNA repair</keyword>
<comment type="caution">
    <text evidence="12">The sequence shown here is derived from an EMBL/GenBank/DDBJ whole genome shotgun (WGS) entry which is preliminary data.</text>
</comment>
<dbReference type="GO" id="GO:0043590">
    <property type="term" value="C:bacterial nucleoid"/>
    <property type="evidence" value="ECO:0007669"/>
    <property type="project" value="TreeGrafter"/>
</dbReference>
<dbReference type="EMBL" id="BMER01000002">
    <property type="protein sequence ID" value="GGG92054.1"/>
    <property type="molecule type" value="Genomic_DNA"/>
</dbReference>
<dbReference type="RefSeq" id="WP_188506693.1">
    <property type="nucleotide sequence ID" value="NZ_BMER01000002.1"/>
</dbReference>
<evidence type="ECO:0000256" key="3">
    <source>
        <dbReference type="ARBA" id="ARBA00021315"/>
    </source>
</evidence>
<evidence type="ECO:0000256" key="1">
    <source>
        <dbReference type="ARBA" id="ARBA00003618"/>
    </source>
</evidence>
<dbReference type="PANTHER" id="PTHR11059:SF0">
    <property type="entry name" value="DNA REPAIR PROTEIN RECN"/>
    <property type="match status" value="1"/>
</dbReference>
<feature type="coiled-coil region" evidence="10">
    <location>
        <begin position="201"/>
        <end position="229"/>
    </location>
</feature>
<dbReference type="GO" id="GO:0005524">
    <property type="term" value="F:ATP binding"/>
    <property type="evidence" value="ECO:0007669"/>
    <property type="project" value="UniProtKB-KW"/>
</dbReference>
<evidence type="ECO:0000256" key="4">
    <source>
        <dbReference type="ARBA" id="ARBA00022741"/>
    </source>
</evidence>
<keyword evidence="6" id="KW-0067">ATP-binding</keyword>
<organism evidence="12 13">
    <name type="scientific">Parapedobacter pyrenivorans</name>
    <dbReference type="NCBI Taxonomy" id="1305674"/>
    <lineage>
        <taxon>Bacteria</taxon>
        <taxon>Pseudomonadati</taxon>
        <taxon>Bacteroidota</taxon>
        <taxon>Sphingobacteriia</taxon>
        <taxon>Sphingobacteriales</taxon>
        <taxon>Sphingobacteriaceae</taxon>
        <taxon>Parapedobacter</taxon>
    </lineage>
</organism>
<evidence type="ECO:0000259" key="11">
    <source>
        <dbReference type="Pfam" id="PF02463"/>
    </source>
</evidence>
<gene>
    <name evidence="12" type="ORF">GCM10007415_28460</name>
</gene>
<evidence type="ECO:0000256" key="2">
    <source>
        <dbReference type="ARBA" id="ARBA00009441"/>
    </source>
</evidence>
<keyword evidence="5 9" id="KW-0227">DNA damage</keyword>
<protein>
    <recommendedName>
        <fullName evidence="3 9">DNA repair protein RecN</fullName>
    </recommendedName>
    <alternativeName>
        <fullName evidence="8 9">Recombination protein N</fullName>
    </alternativeName>
</protein>
<evidence type="ECO:0000313" key="13">
    <source>
        <dbReference type="Proteomes" id="UP000660862"/>
    </source>
</evidence>
<reference evidence="12" key="2">
    <citation type="submission" date="2020-09" db="EMBL/GenBank/DDBJ databases">
        <authorList>
            <person name="Sun Q."/>
            <person name="Zhou Y."/>
        </authorList>
    </citation>
    <scope>NUCLEOTIDE SEQUENCE</scope>
    <source>
        <strain evidence="12">CGMCC 1.12195</strain>
    </source>
</reference>
<dbReference type="InterPro" id="IPR027417">
    <property type="entry name" value="P-loop_NTPase"/>
</dbReference>
<evidence type="ECO:0000256" key="7">
    <source>
        <dbReference type="ARBA" id="ARBA00023204"/>
    </source>
</evidence>
<dbReference type="AlphaFoldDB" id="A0A917MC43"/>
<evidence type="ECO:0000256" key="8">
    <source>
        <dbReference type="ARBA" id="ARBA00033408"/>
    </source>
</evidence>
<dbReference type="Pfam" id="PF02463">
    <property type="entry name" value="SMC_N"/>
    <property type="match status" value="1"/>
</dbReference>
<evidence type="ECO:0000256" key="10">
    <source>
        <dbReference type="SAM" id="Coils"/>
    </source>
</evidence>
<feature type="coiled-coil region" evidence="10">
    <location>
        <begin position="318"/>
        <end position="369"/>
    </location>
</feature>
<keyword evidence="13" id="KW-1185">Reference proteome</keyword>
<dbReference type="PANTHER" id="PTHR11059">
    <property type="entry name" value="DNA REPAIR PROTEIN RECN"/>
    <property type="match status" value="1"/>
</dbReference>
<comment type="similarity">
    <text evidence="2 9">Belongs to the RecN family.</text>
</comment>
<comment type="function">
    <text evidence="1 9">May be involved in recombinational repair of damaged DNA.</text>
</comment>
<dbReference type="SUPFAM" id="SSF52540">
    <property type="entry name" value="P-loop containing nucleoside triphosphate hydrolases"/>
    <property type="match status" value="1"/>
</dbReference>
<accession>A0A917MC43</accession>
<dbReference type="Gene3D" id="3.40.50.300">
    <property type="entry name" value="P-loop containing nucleotide triphosphate hydrolases"/>
    <property type="match status" value="2"/>
</dbReference>
<keyword evidence="4" id="KW-0547">Nucleotide-binding</keyword>
<proteinExistence type="inferred from homology"/>
<evidence type="ECO:0000256" key="5">
    <source>
        <dbReference type="ARBA" id="ARBA00022763"/>
    </source>
</evidence>
<sequence>MLNRLSIHNYALIDSLDIHFDKGLNILTGETGAGKSIIMGGLSLILGQRVESRYFFNQHKKCIIEGYFDISNYQLKTFFAEQDLDYERETIIRREVSVDGKSRAFVNDTPVTLQVLKVLAERLIDIHSQHATLQLNTEAFQLLTLDSVAQNQPLRERYAAAYQSHKATSARLSALKTAASRAQAEADYHQFLYDELAAANLDADEQEQMEAEQQRLEHAEEIKRNLLGVIFALQDNEVSAITLLKEALQQLQQAERYMPSIAALVQRLQSSFIEVKDLNNEVGRVEQGIGLDEERLVAVNERLSQLYALQQKHRVDNVAALIAFREELREKLEDLSADEATINQLEADVKQLKAELLELAEALTESRKAVIPAIQEEIDQVLREMEMPHSRLDIALRQVDPNELRHTGRDTVDFRFTANKGQEPQPVGKVASGGELSRLMLAIKSLIAKTSALPTIIFDEIDTGISGEVALKVADIMDRLADHMQVMAITHLPQIAAKGKAHFKVYKEESAEKTATNIIQLTPKERVLELAQMLSGVNPGAAAMQHAAELLGRQAR</sequence>
<keyword evidence="10" id="KW-0175">Coiled coil</keyword>
<evidence type="ECO:0000256" key="6">
    <source>
        <dbReference type="ARBA" id="ARBA00022840"/>
    </source>
</evidence>
<dbReference type="Proteomes" id="UP000660862">
    <property type="component" value="Unassembled WGS sequence"/>
</dbReference>
<dbReference type="NCBIfam" id="TIGR00634">
    <property type="entry name" value="recN"/>
    <property type="match status" value="1"/>
</dbReference>